<sequence>MKLHNSLFSHFFLVITLALAACSQQPTGPQATTQIPHGQAPKTTAVAWQPAHIVANQQTAILAYHALASNGENRFKLVSHSQNGMQVLTHKNQVVATLAGTFDSLDQRLLPNSTEQWLVSGVDTTTQKVVLSVFTNSDTNFSQPISLPKRDFALAGACLYQNEGNSFVFVVGEDGYGEQWLVATGGTLLNKAQRIRAIPMPPEAEYCQADDASSTLFVNEETVGLWAYPAKAEAQTRRQPVALVAPFGALAQSAGNMAVIAGGVAILDPDAAALQIYQPVNEGWALRHKFSLGNISDPKQLHLQLADNHITALVRDDDAGAWFQSTWLQSTWIQSSLPFTTPYSNQSKATSLNPTALPIVYPQAETAPVAHHGDAADDPAIWIHPSKPSQSLILGTNKKAGLQVYTLAGEQVQSLPIGRLNNVDLRSHVTVGNSGKKISIAAASHRDHNSISLFTINNNGQVAFHSDVATPIAEIYGLCLYQPNTHELYAFANGKDGLVIQYHIAVSEKAGNIQLAGKEVRRFELATQPEGCVADDANQQLFIGEEDVGVWRLSANPEGSVKREMILPVGDTLKDDVEGLALYNDKTRNRPLLVISSQGNDSYIVMDSQAPYTIRTVLRVGINAALGIDGASETDGLDVTSANLGGPWSEGFLVVQDGHNRMPEEPQNFKVIPWSEIAPLLK</sequence>
<feature type="domain" description="BPP" evidence="2">
    <location>
        <begin position="350"/>
        <end position="681"/>
    </location>
</feature>
<dbReference type="InterPro" id="IPR011042">
    <property type="entry name" value="6-blade_b-propeller_TolB-like"/>
</dbReference>
<dbReference type="PROSITE" id="PS51257">
    <property type="entry name" value="PROKAR_LIPOPROTEIN"/>
    <property type="match status" value="1"/>
</dbReference>
<dbReference type="GO" id="GO:0016158">
    <property type="term" value="F:inositol hexakisphosphate 3-phosphatase activity"/>
    <property type="evidence" value="ECO:0007669"/>
    <property type="project" value="UniProtKB-EC"/>
</dbReference>
<dbReference type="EC" id="3.1.3.8" evidence="3"/>
<keyword evidence="1" id="KW-0732">Signal</keyword>
<gene>
    <name evidence="3" type="ORF">MARGE09_P0058</name>
</gene>
<dbReference type="EMBL" id="AP023086">
    <property type="protein sequence ID" value="BCD95859.1"/>
    <property type="molecule type" value="Genomic_DNA"/>
</dbReference>
<feature type="signal peptide" evidence="1">
    <location>
        <begin position="1"/>
        <end position="20"/>
    </location>
</feature>
<dbReference type="InterPro" id="IPR003431">
    <property type="entry name" value="B-propeller_Phytase"/>
</dbReference>
<accession>A0AAN1WE03</accession>
<evidence type="ECO:0000313" key="3">
    <source>
        <dbReference type="EMBL" id="BCD95859.1"/>
    </source>
</evidence>
<dbReference type="Proteomes" id="UP001320119">
    <property type="component" value="Chromosome"/>
</dbReference>
<feature type="domain" description="BPP" evidence="2">
    <location>
        <begin position="43"/>
        <end position="337"/>
    </location>
</feature>
<dbReference type="SUPFAM" id="SSF50956">
    <property type="entry name" value="Thermostable phytase (3-phytase)"/>
    <property type="match status" value="2"/>
</dbReference>
<dbReference type="RefSeq" id="WP_236985329.1">
    <property type="nucleotide sequence ID" value="NZ_AP023086.1"/>
</dbReference>
<dbReference type="KEGG" id="marq:MARGE09_P0058"/>
<proteinExistence type="predicted"/>
<evidence type="ECO:0000259" key="2">
    <source>
        <dbReference type="PROSITE" id="PS51662"/>
    </source>
</evidence>
<dbReference type="AlphaFoldDB" id="A0AAN1WE03"/>
<organism evidence="3 4">
    <name type="scientific">Marinagarivorans cellulosilyticus</name>
    <dbReference type="NCBI Taxonomy" id="2721545"/>
    <lineage>
        <taxon>Bacteria</taxon>
        <taxon>Pseudomonadati</taxon>
        <taxon>Pseudomonadota</taxon>
        <taxon>Gammaproteobacteria</taxon>
        <taxon>Cellvibrionales</taxon>
        <taxon>Cellvibrionaceae</taxon>
        <taxon>Marinagarivorans</taxon>
    </lineage>
</organism>
<name>A0AAN1WE03_9GAMM</name>
<protein>
    <submittedName>
        <fullName evidence="3">3-phytase</fullName>
        <ecNumber evidence="3">3.1.3.8</ecNumber>
    </submittedName>
</protein>
<dbReference type="PROSITE" id="PS51662">
    <property type="entry name" value="BP_PHYTASE"/>
    <property type="match status" value="2"/>
</dbReference>
<dbReference type="Gene3D" id="2.120.10.30">
    <property type="entry name" value="TolB, C-terminal domain"/>
    <property type="match status" value="2"/>
</dbReference>
<feature type="chain" id="PRO_5042840090" evidence="1">
    <location>
        <begin position="21"/>
        <end position="682"/>
    </location>
</feature>
<evidence type="ECO:0000313" key="4">
    <source>
        <dbReference type="Proteomes" id="UP001320119"/>
    </source>
</evidence>
<evidence type="ECO:0000256" key="1">
    <source>
        <dbReference type="SAM" id="SignalP"/>
    </source>
</evidence>
<dbReference type="Pfam" id="PF02333">
    <property type="entry name" value="Phytase"/>
    <property type="match status" value="2"/>
</dbReference>
<keyword evidence="3" id="KW-0378">Hydrolase</keyword>
<reference evidence="3 4" key="1">
    <citation type="journal article" date="2022" name="IScience">
        <title>An ultrasensitive nanofiber-based assay for enzymatic hydrolysis and deep-sea microbial degradation of cellulose.</title>
        <authorList>
            <person name="Tsudome M."/>
            <person name="Tachioka M."/>
            <person name="Miyazaki M."/>
            <person name="Uchimura K."/>
            <person name="Tsuda M."/>
            <person name="Takaki Y."/>
            <person name="Deguchi S."/>
        </authorList>
    </citation>
    <scope>NUCLEOTIDE SEQUENCE [LARGE SCALE GENOMIC DNA]</scope>
    <source>
        <strain evidence="3 4">GE09</strain>
    </source>
</reference>
<keyword evidence="4" id="KW-1185">Reference proteome</keyword>